<accession>A0A8H7YP43</accession>
<proteinExistence type="predicted"/>
<dbReference type="Proteomes" id="UP000670092">
    <property type="component" value="Unassembled WGS sequence"/>
</dbReference>
<name>A0A8H7YP43_AJECA</name>
<dbReference type="VEuPathDB" id="FungiDB:I7I52_06365"/>
<evidence type="ECO:0000313" key="1">
    <source>
        <dbReference type="EMBL" id="KAG5295930.1"/>
    </source>
</evidence>
<evidence type="ECO:0000313" key="2">
    <source>
        <dbReference type="Proteomes" id="UP000670092"/>
    </source>
</evidence>
<organism evidence="1 2">
    <name type="scientific">Ajellomyces capsulatus</name>
    <name type="common">Darling's disease fungus</name>
    <name type="synonym">Histoplasma capsulatum</name>
    <dbReference type="NCBI Taxonomy" id="5037"/>
    <lineage>
        <taxon>Eukaryota</taxon>
        <taxon>Fungi</taxon>
        <taxon>Dikarya</taxon>
        <taxon>Ascomycota</taxon>
        <taxon>Pezizomycotina</taxon>
        <taxon>Eurotiomycetes</taxon>
        <taxon>Eurotiomycetidae</taxon>
        <taxon>Onygenales</taxon>
        <taxon>Ajellomycetaceae</taxon>
        <taxon>Histoplasma</taxon>
    </lineage>
</organism>
<gene>
    <name evidence="1" type="ORF">I7I52_06365</name>
</gene>
<dbReference type="EMBL" id="JAEVHI010000003">
    <property type="protein sequence ID" value="KAG5295930.1"/>
    <property type="molecule type" value="Genomic_DNA"/>
</dbReference>
<comment type="caution">
    <text evidence="1">The sequence shown here is derived from an EMBL/GenBank/DDBJ whole genome shotgun (WGS) entry which is preliminary data.</text>
</comment>
<reference evidence="1 2" key="1">
    <citation type="submission" date="2021-01" db="EMBL/GenBank/DDBJ databases">
        <title>Chromosome-level genome assembly of a human fungal pathogen reveals clustering of transcriptionally co-regulated genes.</title>
        <authorList>
            <person name="Voorhies M."/>
            <person name="Cohen S."/>
            <person name="Shea T.P."/>
            <person name="Petrus S."/>
            <person name="Munoz J.F."/>
            <person name="Poplawski S."/>
            <person name="Goldman W.E."/>
            <person name="Michael T."/>
            <person name="Cuomo C.A."/>
            <person name="Sil A."/>
            <person name="Beyhan S."/>
        </authorList>
    </citation>
    <scope>NUCLEOTIDE SEQUENCE [LARGE SCALE GENOMIC DNA]</scope>
    <source>
        <strain evidence="1 2">G184AR</strain>
    </source>
</reference>
<protein>
    <submittedName>
        <fullName evidence="1">Metallophosphoesterase</fullName>
    </submittedName>
</protein>
<sequence length="68" mass="7505">MMIVRKTLCSVRSTLHGVHVNVSRPVAAILDSHSGERGLRIKSRCIPYIEQDGYPSVLFPHLPPSLAP</sequence>
<dbReference type="AlphaFoldDB" id="A0A8H7YP43"/>